<evidence type="ECO:0000256" key="3">
    <source>
        <dbReference type="ARBA" id="ARBA00022737"/>
    </source>
</evidence>
<dbReference type="PROSITE" id="PS00344">
    <property type="entry name" value="GATA_ZN_FINGER_1"/>
    <property type="match status" value="2"/>
</dbReference>
<feature type="compositionally biased region" description="Basic and acidic residues" evidence="12">
    <location>
        <begin position="213"/>
        <end position="223"/>
    </location>
</feature>
<dbReference type="AlphaFoldDB" id="A0A1I7ZEY9"/>
<feature type="compositionally biased region" description="Low complexity" evidence="12">
    <location>
        <begin position="53"/>
        <end position="65"/>
    </location>
</feature>
<feature type="region of interest" description="Disordered" evidence="12">
    <location>
        <begin position="46"/>
        <end position="65"/>
    </location>
</feature>
<evidence type="ECO:0000256" key="2">
    <source>
        <dbReference type="ARBA" id="ARBA00022723"/>
    </source>
</evidence>
<dbReference type="GO" id="GO:0000981">
    <property type="term" value="F:DNA-binding transcription factor activity, RNA polymerase II-specific"/>
    <property type="evidence" value="ECO:0007669"/>
    <property type="project" value="TreeGrafter"/>
</dbReference>
<dbReference type="FunFam" id="3.30.50.10:FF:000032">
    <property type="entry name" value="Transcription factor GATA-3"/>
    <property type="match status" value="1"/>
</dbReference>
<proteinExistence type="predicted"/>
<dbReference type="SUPFAM" id="SSF57716">
    <property type="entry name" value="Glucocorticoid receptor-like (DNA-binding domain)"/>
    <property type="match status" value="2"/>
</dbReference>
<feature type="region of interest" description="Disordered" evidence="12">
    <location>
        <begin position="191"/>
        <end position="223"/>
    </location>
</feature>
<evidence type="ECO:0000256" key="11">
    <source>
        <dbReference type="PROSITE-ProRule" id="PRU00094"/>
    </source>
</evidence>
<dbReference type="InterPro" id="IPR000679">
    <property type="entry name" value="Znf_GATA"/>
</dbReference>
<feature type="compositionally biased region" description="Basic residues" evidence="12">
    <location>
        <begin position="327"/>
        <end position="341"/>
    </location>
</feature>
<keyword evidence="8" id="KW-0010">Activator</keyword>
<dbReference type="GO" id="GO:0045165">
    <property type="term" value="P:cell fate commitment"/>
    <property type="evidence" value="ECO:0007669"/>
    <property type="project" value="TreeGrafter"/>
</dbReference>
<dbReference type="GO" id="GO:0005634">
    <property type="term" value="C:nucleus"/>
    <property type="evidence" value="ECO:0007669"/>
    <property type="project" value="UniProtKB-SubCell"/>
</dbReference>
<accession>A0A1I7ZEY9</accession>
<dbReference type="GO" id="GO:0000122">
    <property type="term" value="P:negative regulation of transcription by RNA polymerase II"/>
    <property type="evidence" value="ECO:0007669"/>
    <property type="project" value="TreeGrafter"/>
</dbReference>
<dbReference type="FunFam" id="3.30.50.10:FF:000001">
    <property type="entry name" value="GATA transcription factor (GATAd)"/>
    <property type="match status" value="1"/>
</dbReference>
<evidence type="ECO:0000256" key="10">
    <source>
        <dbReference type="ARBA" id="ARBA00023242"/>
    </source>
</evidence>
<feature type="region of interest" description="Disordered" evidence="12">
    <location>
        <begin position="323"/>
        <end position="347"/>
    </location>
</feature>
<evidence type="ECO:0000256" key="4">
    <source>
        <dbReference type="ARBA" id="ARBA00022771"/>
    </source>
</evidence>
<dbReference type="PANTHER" id="PTHR10071">
    <property type="entry name" value="TRANSCRIPTION FACTOR GATA FAMILY MEMBER"/>
    <property type="match status" value="1"/>
</dbReference>
<evidence type="ECO:0000256" key="8">
    <source>
        <dbReference type="ARBA" id="ARBA00023159"/>
    </source>
</evidence>
<name>A0A1I7ZEY9_9BILA</name>
<evidence type="ECO:0000256" key="9">
    <source>
        <dbReference type="ARBA" id="ARBA00023163"/>
    </source>
</evidence>
<keyword evidence="6" id="KW-0805">Transcription regulation</keyword>
<keyword evidence="9" id="KW-0804">Transcription</keyword>
<evidence type="ECO:0000256" key="7">
    <source>
        <dbReference type="ARBA" id="ARBA00023125"/>
    </source>
</evidence>
<dbReference type="GO" id="GO:0008270">
    <property type="term" value="F:zinc ion binding"/>
    <property type="evidence" value="ECO:0007669"/>
    <property type="project" value="UniProtKB-KW"/>
</dbReference>
<organism evidence="14 15">
    <name type="scientific">Steinernema glaseri</name>
    <dbReference type="NCBI Taxonomy" id="37863"/>
    <lineage>
        <taxon>Eukaryota</taxon>
        <taxon>Metazoa</taxon>
        <taxon>Ecdysozoa</taxon>
        <taxon>Nematoda</taxon>
        <taxon>Chromadorea</taxon>
        <taxon>Rhabditida</taxon>
        <taxon>Tylenchina</taxon>
        <taxon>Panagrolaimomorpha</taxon>
        <taxon>Strongyloidoidea</taxon>
        <taxon>Steinernematidae</taxon>
        <taxon>Steinernema</taxon>
    </lineage>
</organism>
<keyword evidence="3" id="KW-0677">Repeat</keyword>
<dbReference type="GO" id="GO:0000978">
    <property type="term" value="F:RNA polymerase II cis-regulatory region sequence-specific DNA binding"/>
    <property type="evidence" value="ECO:0007669"/>
    <property type="project" value="TreeGrafter"/>
</dbReference>
<keyword evidence="4 11" id="KW-0863">Zinc-finger</keyword>
<dbReference type="SMART" id="SM00401">
    <property type="entry name" value="ZnF_GATA"/>
    <property type="match status" value="2"/>
</dbReference>
<dbReference type="GO" id="GO:0009888">
    <property type="term" value="P:tissue development"/>
    <property type="evidence" value="ECO:0007669"/>
    <property type="project" value="UniProtKB-ARBA"/>
</dbReference>
<keyword evidence="10" id="KW-0539">Nucleus</keyword>
<keyword evidence="2" id="KW-0479">Metal-binding</keyword>
<keyword evidence="7" id="KW-0238">DNA-binding</keyword>
<feature type="domain" description="GATA-type" evidence="13">
    <location>
        <begin position="274"/>
        <end position="327"/>
    </location>
</feature>
<dbReference type="PANTHER" id="PTHR10071:SF281">
    <property type="entry name" value="BOX A-BINDING FACTOR-RELATED"/>
    <property type="match status" value="1"/>
</dbReference>
<dbReference type="InterPro" id="IPR013088">
    <property type="entry name" value="Znf_NHR/GATA"/>
</dbReference>
<sequence>MTEEPEFKFGATAGLEQQSSLSQYHSVHPDVIPSVASEQTVPGLDHSARLPLSAGSSDSSDSSGDNLFTPIKSNFHSPYGAGGPFYYNNTPKIDNYSMPSSQIYPGFFVWNNTPGVLGATNTGNHYSTGPNDIGFSQTQNVLHDHMFVAHSQQNSQNFFQSGSYPGYPNASADYYSQSALLAQQRVGPLGMGTACSTSTSPSSRSSTSNGRAKTREPSGRTEGRECINCGATQTPLWRRDGRGNYLCNACGLYHKMNGQSRPLVKPKKRQNAQKRTGVLCANCKTSTTTLWRRNGSGEPVCNACGLYFKLHNVSRPMTMKKDGIQTRNRKLTTKNKGKKRSSTGTPAEQQAFFLSNTQYLPNGVPTAYPPSAFFFPGA</sequence>
<evidence type="ECO:0000313" key="14">
    <source>
        <dbReference type="Proteomes" id="UP000095287"/>
    </source>
</evidence>
<reference evidence="15" key="1">
    <citation type="submission" date="2016-11" db="UniProtKB">
        <authorList>
            <consortium name="WormBaseParasite"/>
        </authorList>
    </citation>
    <scope>IDENTIFICATION</scope>
</reference>
<dbReference type="Gene3D" id="3.30.50.10">
    <property type="entry name" value="Erythroid Transcription Factor GATA-1, subunit A"/>
    <property type="match status" value="2"/>
</dbReference>
<keyword evidence="14" id="KW-1185">Reference proteome</keyword>
<dbReference type="Proteomes" id="UP000095287">
    <property type="component" value="Unplaced"/>
</dbReference>
<evidence type="ECO:0000313" key="15">
    <source>
        <dbReference type="WBParaSite" id="L893_g2572.t1"/>
    </source>
</evidence>
<evidence type="ECO:0000256" key="6">
    <source>
        <dbReference type="ARBA" id="ARBA00023015"/>
    </source>
</evidence>
<dbReference type="WBParaSite" id="L893_g2572.t1">
    <property type="protein sequence ID" value="L893_g2572.t1"/>
    <property type="gene ID" value="L893_g2572"/>
</dbReference>
<evidence type="ECO:0000256" key="12">
    <source>
        <dbReference type="SAM" id="MobiDB-lite"/>
    </source>
</evidence>
<dbReference type="CDD" id="cd00202">
    <property type="entry name" value="ZnF_GATA"/>
    <property type="match status" value="2"/>
</dbReference>
<dbReference type="InterPro" id="IPR039355">
    <property type="entry name" value="Transcription_factor_GATA"/>
</dbReference>
<keyword evidence="5" id="KW-0862">Zinc</keyword>
<feature type="domain" description="GATA-type" evidence="13">
    <location>
        <begin position="220"/>
        <end position="275"/>
    </location>
</feature>
<dbReference type="Pfam" id="PF00320">
    <property type="entry name" value="GATA"/>
    <property type="match status" value="2"/>
</dbReference>
<dbReference type="PRINTS" id="PR00619">
    <property type="entry name" value="GATAZNFINGER"/>
</dbReference>
<dbReference type="GO" id="GO:0045944">
    <property type="term" value="P:positive regulation of transcription by RNA polymerase II"/>
    <property type="evidence" value="ECO:0007669"/>
    <property type="project" value="TreeGrafter"/>
</dbReference>
<comment type="subcellular location">
    <subcellularLocation>
        <location evidence="1">Nucleus</location>
    </subcellularLocation>
</comment>
<evidence type="ECO:0000259" key="13">
    <source>
        <dbReference type="PROSITE" id="PS50114"/>
    </source>
</evidence>
<evidence type="ECO:0000256" key="5">
    <source>
        <dbReference type="ARBA" id="ARBA00022833"/>
    </source>
</evidence>
<dbReference type="PROSITE" id="PS50114">
    <property type="entry name" value="GATA_ZN_FINGER_2"/>
    <property type="match status" value="2"/>
</dbReference>
<protein>
    <submittedName>
        <fullName evidence="15">GATA-type domain-containing protein</fullName>
    </submittedName>
</protein>
<feature type="compositionally biased region" description="Low complexity" evidence="12">
    <location>
        <begin position="196"/>
        <end position="208"/>
    </location>
</feature>
<evidence type="ECO:0000256" key="1">
    <source>
        <dbReference type="ARBA" id="ARBA00004123"/>
    </source>
</evidence>